<comment type="similarity">
    <text evidence="1">Belongs to the Nudix hydrolase family.</text>
</comment>
<evidence type="ECO:0000259" key="3">
    <source>
        <dbReference type="Pfam" id="PF12535"/>
    </source>
</evidence>
<gene>
    <name evidence="4" type="ORF">BCR25_13285</name>
</gene>
<evidence type="ECO:0000313" key="4">
    <source>
        <dbReference type="EMBL" id="OEG08381.1"/>
    </source>
</evidence>
<keyword evidence="5" id="KW-1185">Reference proteome</keyword>
<dbReference type="OrthoDB" id="9804442at2"/>
<dbReference type="Gene3D" id="3.90.79.10">
    <property type="entry name" value="Nucleoside Triphosphate Pyrophosphohydrolase"/>
    <property type="match status" value="1"/>
</dbReference>
<dbReference type="InterPro" id="IPR059176">
    <property type="entry name" value="UDP-X_N"/>
</dbReference>
<dbReference type="EMBL" id="MIJY01000047">
    <property type="protein sequence ID" value="OEG08381.1"/>
    <property type="molecule type" value="Genomic_DNA"/>
</dbReference>
<organism evidence="4 5">
    <name type="scientific">Enterococcus termitis</name>
    <dbReference type="NCBI Taxonomy" id="332950"/>
    <lineage>
        <taxon>Bacteria</taxon>
        <taxon>Bacillati</taxon>
        <taxon>Bacillota</taxon>
        <taxon>Bacilli</taxon>
        <taxon>Lactobacillales</taxon>
        <taxon>Enterococcaceae</taxon>
        <taxon>Enterococcus</taxon>
    </lineage>
</organism>
<dbReference type="PATRIC" id="fig|332950.4.peg.3828"/>
<proteinExistence type="inferred from homology"/>
<dbReference type="AlphaFoldDB" id="A0A1E5G6X7"/>
<dbReference type="PANTHER" id="PTHR43736:SF1">
    <property type="entry name" value="DIHYDRONEOPTERIN TRIPHOSPHATE DIPHOSPHATASE"/>
    <property type="match status" value="1"/>
</dbReference>
<dbReference type="SUPFAM" id="SSF55811">
    <property type="entry name" value="Nudix"/>
    <property type="match status" value="1"/>
</dbReference>
<evidence type="ECO:0000256" key="1">
    <source>
        <dbReference type="ARBA" id="ARBA00005582"/>
    </source>
</evidence>
<name>A0A1E5G6X7_9ENTE</name>
<feature type="domain" description="Nudix hydrolase" evidence="2">
    <location>
        <begin position="69"/>
        <end position="180"/>
    </location>
</feature>
<accession>A0A1E5G6X7</accession>
<comment type="caution">
    <text evidence="4">The sequence shown here is derived from an EMBL/GenBank/DDBJ whole genome shotgun (WGS) entry which is preliminary data.</text>
</comment>
<dbReference type="RefSeq" id="WP_069665219.1">
    <property type="nucleotide sequence ID" value="NZ_JBHUJJ010000001.1"/>
</dbReference>
<dbReference type="Pfam" id="PF00293">
    <property type="entry name" value="NUDIX"/>
    <property type="match status" value="1"/>
</dbReference>
<dbReference type="InterPro" id="IPR015797">
    <property type="entry name" value="NUDIX_hydrolase-like_dom_sf"/>
</dbReference>
<dbReference type="Proteomes" id="UP000095094">
    <property type="component" value="Unassembled WGS sequence"/>
</dbReference>
<protein>
    <submittedName>
        <fullName evidence="4">ADP-ribose pyrophosphatase</fullName>
    </submittedName>
</protein>
<sequence length="209" mass="23993">MEKELSILLAKLQGIAQTGKKFGKDIFDQERYEELSVVAKELTHLIYPTLSEQELSIFFDKDEGYATPKVDVRAVIFDQEGKLLLVKEKSDHSWSLPGGWADIGYSPKEIAEKEAFEETGIKVKATRLIAVLDKAKHDYPPSLTYVYKFFIRCEAETQTIQPGIETSEAAYFDLKEILALSLSENRVIKENYYMLFQDYQENNNEIICD</sequence>
<dbReference type="InterPro" id="IPR000086">
    <property type="entry name" value="NUDIX_hydrolase_dom"/>
</dbReference>
<dbReference type="Pfam" id="PF12535">
    <property type="entry name" value="Nudix_N"/>
    <property type="match status" value="1"/>
</dbReference>
<dbReference type="Gene3D" id="6.10.250.1120">
    <property type="match status" value="1"/>
</dbReference>
<evidence type="ECO:0000259" key="2">
    <source>
        <dbReference type="Pfam" id="PF00293"/>
    </source>
</evidence>
<reference evidence="5" key="1">
    <citation type="submission" date="2016-09" db="EMBL/GenBank/DDBJ databases">
        <authorList>
            <person name="Gulvik C.A."/>
        </authorList>
    </citation>
    <scope>NUCLEOTIDE SEQUENCE [LARGE SCALE GENOMIC DNA]</scope>
    <source>
        <strain evidence="5">LMG 8895</strain>
    </source>
</reference>
<evidence type="ECO:0000313" key="5">
    <source>
        <dbReference type="Proteomes" id="UP000095094"/>
    </source>
</evidence>
<dbReference type="PANTHER" id="PTHR43736">
    <property type="entry name" value="ADP-RIBOSE PYROPHOSPHATASE"/>
    <property type="match status" value="1"/>
</dbReference>
<feature type="domain" description="UDP-X diphosphatase-like N-terminal oligomerisation" evidence="3">
    <location>
        <begin position="9"/>
        <end position="43"/>
    </location>
</feature>